<keyword evidence="1" id="KW-0812">Transmembrane</keyword>
<proteinExistence type="predicted"/>
<feature type="transmembrane region" description="Helical" evidence="1">
    <location>
        <begin position="98"/>
        <end position="121"/>
    </location>
</feature>
<accession>A0ABR1YWM9</accession>
<feature type="transmembrane region" description="Helical" evidence="1">
    <location>
        <begin position="204"/>
        <end position="225"/>
    </location>
</feature>
<evidence type="ECO:0008006" key="4">
    <source>
        <dbReference type="Google" id="ProtNLM"/>
    </source>
</evidence>
<evidence type="ECO:0000256" key="1">
    <source>
        <dbReference type="SAM" id="Phobius"/>
    </source>
</evidence>
<organism evidence="2 3">
    <name type="scientific">Phyllosticta capitalensis</name>
    <dbReference type="NCBI Taxonomy" id="121624"/>
    <lineage>
        <taxon>Eukaryota</taxon>
        <taxon>Fungi</taxon>
        <taxon>Dikarya</taxon>
        <taxon>Ascomycota</taxon>
        <taxon>Pezizomycotina</taxon>
        <taxon>Dothideomycetes</taxon>
        <taxon>Dothideomycetes incertae sedis</taxon>
        <taxon>Botryosphaeriales</taxon>
        <taxon>Phyllostictaceae</taxon>
        <taxon>Phyllosticta</taxon>
    </lineage>
</organism>
<dbReference type="EMBL" id="JBBWRZ010000003">
    <property type="protein sequence ID" value="KAK8240547.1"/>
    <property type="molecule type" value="Genomic_DNA"/>
</dbReference>
<dbReference type="Proteomes" id="UP001492380">
    <property type="component" value="Unassembled WGS sequence"/>
</dbReference>
<name>A0ABR1YWM9_9PEZI</name>
<keyword evidence="1" id="KW-1133">Transmembrane helix</keyword>
<evidence type="ECO:0000313" key="3">
    <source>
        <dbReference type="Proteomes" id="UP001492380"/>
    </source>
</evidence>
<gene>
    <name evidence="2" type="ORF">HDK90DRAFT_187579</name>
</gene>
<reference evidence="2 3" key="1">
    <citation type="submission" date="2024-04" db="EMBL/GenBank/DDBJ databases">
        <title>Phyllosticta paracitricarpa is synonymous to the EU quarantine fungus P. citricarpa based on phylogenomic analyses.</title>
        <authorList>
            <consortium name="Lawrence Berkeley National Laboratory"/>
            <person name="Van Ingen-Buijs V.A."/>
            <person name="Van Westerhoven A.C."/>
            <person name="Haridas S."/>
            <person name="Skiadas P."/>
            <person name="Martin F."/>
            <person name="Groenewald J.Z."/>
            <person name="Crous P.W."/>
            <person name="Seidl M.F."/>
        </authorList>
    </citation>
    <scope>NUCLEOTIDE SEQUENCE [LARGE SCALE GENOMIC DNA]</scope>
    <source>
        <strain evidence="2 3">CBS 123374</strain>
    </source>
</reference>
<keyword evidence="3" id="KW-1185">Reference proteome</keyword>
<keyword evidence="1" id="KW-0472">Membrane</keyword>
<protein>
    <recommendedName>
        <fullName evidence="4">Transmembrane protein</fullName>
    </recommendedName>
</protein>
<comment type="caution">
    <text evidence="2">The sequence shown here is derived from an EMBL/GenBank/DDBJ whole genome shotgun (WGS) entry which is preliminary data.</text>
</comment>
<evidence type="ECO:0000313" key="2">
    <source>
        <dbReference type="EMBL" id="KAK8240547.1"/>
    </source>
</evidence>
<sequence>MAGKNMLVGRILLFCFFLSVLTCRFDFRDFLLSVVDRTRKRTNDNRPTSSFSFDDETIDGGMVWSNNKKNGLPQGAHGMDGVRGTDGMGGMDKTNHGVALQGLFSFATYLFNEFPFALLLFGFCATRRQFIPIPTTPNSHHTMTPTSSAFAAMPIPISSSRHDSVHIIPFPLLACTGKTDRRTTDQSVKRLRLSGLVWLRRTRLFLLLLCNFMAQPLFGWILSFFSPFALIAALDQTESNQIHQKR</sequence>